<dbReference type="PANTHER" id="PTHR37804:SF1">
    <property type="entry name" value="CDAA REGULATORY PROTEIN CDAR"/>
    <property type="match status" value="1"/>
</dbReference>
<keyword evidence="1" id="KW-0472">Membrane</keyword>
<accession>A0A918SGF9</accession>
<keyword evidence="1" id="KW-1133">Transmembrane helix</keyword>
<evidence type="ECO:0000313" key="2">
    <source>
        <dbReference type="EMBL" id="GHA37131.1"/>
    </source>
</evidence>
<feature type="transmembrane region" description="Helical" evidence="1">
    <location>
        <begin position="18"/>
        <end position="35"/>
    </location>
</feature>
<evidence type="ECO:0000256" key="1">
    <source>
        <dbReference type="SAM" id="Phobius"/>
    </source>
</evidence>
<sequence length="319" mass="37035">MLDTLTALTRTRFKKTNFNAFLFFLFFAVIVWIFVQFSKEYNQIIEIPVEYVNVPPNKVIAEDNPEELQLRMIENGFRIAWFSMFAPTLSIDVAGLTEEEERLVYVIDEHRTEIQQQLNINFEDSRFLRDVLYIDYRQRKEKTIPVFSRINVDFGAGYAATNDFQLEPDSITVSGPDNILDTLNQLQTIPLNIDNVKYDLSGTVGIDTSRLKKVHVYQNRVTYFLDVEKFTEGSVEVPVEMINVPAGLNVVIFPKEILVFYQVNLKDFSKVEASDFKVVGDFSRVSGNQDFVIPRIVEQPDFVKNLRLNEKKIQFIIKK</sequence>
<dbReference type="InterPro" id="IPR053154">
    <property type="entry name" value="c-di-AMP_regulator"/>
</dbReference>
<reference evidence="2" key="2">
    <citation type="submission" date="2020-09" db="EMBL/GenBank/DDBJ databases">
        <authorList>
            <person name="Sun Q."/>
            <person name="Kim S."/>
        </authorList>
    </citation>
    <scope>NUCLEOTIDE SEQUENCE</scope>
    <source>
        <strain evidence="2">KCTC 12719</strain>
    </source>
</reference>
<comment type="caution">
    <text evidence="2">The sequence shown here is derived from an EMBL/GenBank/DDBJ whole genome shotgun (WGS) entry which is preliminary data.</text>
</comment>
<evidence type="ECO:0000313" key="3">
    <source>
        <dbReference type="Proteomes" id="UP000610456"/>
    </source>
</evidence>
<dbReference type="Gene3D" id="2.170.120.40">
    <property type="entry name" value="YbbR-like domain"/>
    <property type="match status" value="1"/>
</dbReference>
<protein>
    <recommendedName>
        <fullName evidence="4">YbbR-like protein</fullName>
    </recommendedName>
</protein>
<gene>
    <name evidence="2" type="ORF">GCM10007103_18090</name>
</gene>
<dbReference type="AlphaFoldDB" id="A0A918SGF9"/>
<keyword evidence="1" id="KW-0812">Transmembrane</keyword>
<reference evidence="2" key="1">
    <citation type="journal article" date="2014" name="Int. J. Syst. Evol. Microbiol.">
        <title>Complete genome sequence of Corynebacterium casei LMG S-19264T (=DSM 44701T), isolated from a smear-ripened cheese.</title>
        <authorList>
            <consortium name="US DOE Joint Genome Institute (JGI-PGF)"/>
            <person name="Walter F."/>
            <person name="Albersmeier A."/>
            <person name="Kalinowski J."/>
            <person name="Ruckert C."/>
        </authorList>
    </citation>
    <scope>NUCLEOTIDE SEQUENCE</scope>
    <source>
        <strain evidence="2">KCTC 12719</strain>
    </source>
</reference>
<dbReference type="InterPro" id="IPR012505">
    <property type="entry name" value="YbbR"/>
</dbReference>
<dbReference type="PANTHER" id="PTHR37804">
    <property type="entry name" value="CDAA REGULATORY PROTEIN CDAR"/>
    <property type="match status" value="1"/>
</dbReference>
<evidence type="ECO:0008006" key="4">
    <source>
        <dbReference type="Google" id="ProtNLM"/>
    </source>
</evidence>
<organism evidence="2 3">
    <name type="scientific">Salinimicrobium marinum</name>
    <dbReference type="NCBI Taxonomy" id="680283"/>
    <lineage>
        <taxon>Bacteria</taxon>
        <taxon>Pseudomonadati</taxon>
        <taxon>Bacteroidota</taxon>
        <taxon>Flavobacteriia</taxon>
        <taxon>Flavobacteriales</taxon>
        <taxon>Flavobacteriaceae</taxon>
        <taxon>Salinimicrobium</taxon>
    </lineage>
</organism>
<proteinExistence type="predicted"/>
<dbReference type="Proteomes" id="UP000610456">
    <property type="component" value="Unassembled WGS sequence"/>
</dbReference>
<dbReference type="RefSeq" id="WP_189604418.1">
    <property type="nucleotide sequence ID" value="NZ_BMXB01000006.1"/>
</dbReference>
<name>A0A918SGF9_9FLAO</name>
<dbReference type="Pfam" id="PF07949">
    <property type="entry name" value="YbbR"/>
    <property type="match status" value="1"/>
</dbReference>
<dbReference type="EMBL" id="BMXB01000006">
    <property type="protein sequence ID" value="GHA37131.1"/>
    <property type="molecule type" value="Genomic_DNA"/>
</dbReference>
<keyword evidence="3" id="KW-1185">Reference proteome</keyword>